<evidence type="ECO:0000256" key="9">
    <source>
        <dbReference type="ARBA" id="ARBA00051693"/>
    </source>
</evidence>
<dbReference type="PANTHER" id="PTHR48013:SF9">
    <property type="entry name" value="DUAL SPECIFICITY MITOGEN-ACTIVATED PROTEIN KINASE KINASE 5"/>
    <property type="match status" value="1"/>
</dbReference>
<feature type="domain" description="Protein kinase" evidence="10">
    <location>
        <begin position="1"/>
        <end position="108"/>
    </location>
</feature>
<accession>A0A7S2U1A9</accession>
<dbReference type="PANTHER" id="PTHR48013">
    <property type="entry name" value="DUAL SPECIFICITY MITOGEN-ACTIVATED PROTEIN KINASE KINASE 5-RELATED"/>
    <property type="match status" value="1"/>
</dbReference>
<dbReference type="EC" id="2.7.12.2" evidence="6"/>
<reference evidence="11" key="1">
    <citation type="submission" date="2021-01" db="EMBL/GenBank/DDBJ databases">
        <authorList>
            <person name="Corre E."/>
            <person name="Pelletier E."/>
            <person name="Niang G."/>
            <person name="Scheremetjew M."/>
            <person name="Finn R."/>
            <person name="Kale V."/>
            <person name="Holt S."/>
            <person name="Cochrane G."/>
            <person name="Meng A."/>
            <person name="Brown T."/>
            <person name="Cohen L."/>
        </authorList>
    </citation>
    <scope>NUCLEOTIDE SEQUENCE</scope>
    <source>
        <strain evidence="11">CCMP622</strain>
    </source>
</reference>
<dbReference type="GO" id="GO:0004708">
    <property type="term" value="F:MAP kinase kinase activity"/>
    <property type="evidence" value="ECO:0007669"/>
    <property type="project" value="UniProtKB-EC"/>
</dbReference>
<organism evidence="11">
    <name type="scientific">Lotharella oceanica</name>
    <dbReference type="NCBI Taxonomy" id="641309"/>
    <lineage>
        <taxon>Eukaryota</taxon>
        <taxon>Sar</taxon>
        <taxon>Rhizaria</taxon>
        <taxon>Cercozoa</taxon>
        <taxon>Chlorarachniophyceae</taxon>
        <taxon>Lotharella</taxon>
    </lineage>
</organism>
<evidence type="ECO:0000256" key="8">
    <source>
        <dbReference type="ARBA" id="ARBA00049299"/>
    </source>
</evidence>
<name>A0A7S2U1A9_9EUKA</name>
<keyword evidence="2" id="KW-0547">Nucleotide-binding</keyword>
<keyword evidence="1" id="KW-0808">Transferase</keyword>
<comment type="catalytic activity">
    <reaction evidence="9">
        <text>L-tyrosyl-[protein] + ATP = O-phospho-L-tyrosyl-[protein] + ADP + H(+)</text>
        <dbReference type="Rhea" id="RHEA:10596"/>
        <dbReference type="Rhea" id="RHEA-COMP:10136"/>
        <dbReference type="Rhea" id="RHEA-COMP:20101"/>
        <dbReference type="ChEBI" id="CHEBI:15378"/>
        <dbReference type="ChEBI" id="CHEBI:30616"/>
        <dbReference type="ChEBI" id="CHEBI:46858"/>
        <dbReference type="ChEBI" id="CHEBI:61978"/>
        <dbReference type="ChEBI" id="CHEBI:456216"/>
        <dbReference type="EC" id="2.7.12.2"/>
    </reaction>
</comment>
<keyword evidence="3" id="KW-0418">Kinase</keyword>
<dbReference type="InterPro" id="IPR011009">
    <property type="entry name" value="Kinase-like_dom_sf"/>
</dbReference>
<dbReference type="AlphaFoldDB" id="A0A7S2U1A9"/>
<protein>
    <recommendedName>
        <fullName evidence="6">mitogen-activated protein kinase kinase</fullName>
        <ecNumber evidence="6">2.7.12.2</ecNumber>
    </recommendedName>
</protein>
<evidence type="ECO:0000256" key="6">
    <source>
        <dbReference type="ARBA" id="ARBA00038999"/>
    </source>
</evidence>
<comment type="catalytic activity">
    <reaction evidence="8">
        <text>L-threonyl-[protein] + ATP = O-phospho-L-threonyl-[protein] + ADP + H(+)</text>
        <dbReference type="Rhea" id="RHEA:46608"/>
        <dbReference type="Rhea" id="RHEA-COMP:11060"/>
        <dbReference type="Rhea" id="RHEA-COMP:11605"/>
        <dbReference type="ChEBI" id="CHEBI:15378"/>
        <dbReference type="ChEBI" id="CHEBI:30013"/>
        <dbReference type="ChEBI" id="CHEBI:30616"/>
        <dbReference type="ChEBI" id="CHEBI:61977"/>
        <dbReference type="ChEBI" id="CHEBI:456216"/>
        <dbReference type="EC" id="2.7.12.2"/>
    </reaction>
</comment>
<evidence type="ECO:0000256" key="4">
    <source>
        <dbReference type="ARBA" id="ARBA00022840"/>
    </source>
</evidence>
<evidence type="ECO:0000256" key="1">
    <source>
        <dbReference type="ARBA" id="ARBA00022679"/>
    </source>
</evidence>
<dbReference type="GO" id="GO:0005524">
    <property type="term" value="F:ATP binding"/>
    <property type="evidence" value="ECO:0007669"/>
    <property type="project" value="UniProtKB-KW"/>
</dbReference>
<dbReference type="Gene3D" id="1.10.510.10">
    <property type="entry name" value="Transferase(Phosphotransferase) domain 1"/>
    <property type="match status" value="1"/>
</dbReference>
<comment type="similarity">
    <text evidence="5">Belongs to the protein kinase superfamily. STE Ser/Thr protein kinase family. MAP kinase kinase subfamily.</text>
</comment>
<dbReference type="InterPro" id="IPR000719">
    <property type="entry name" value="Prot_kinase_dom"/>
</dbReference>
<gene>
    <name evidence="11" type="ORF">LSP00402_LOCUS18280</name>
</gene>
<dbReference type="SUPFAM" id="SSF56112">
    <property type="entry name" value="Protein kinase-like (PK-like)"/>
    <property type="match status" value="1"/>
</dbReference>
<dbReference type="Pfam" id="PF00069">
    <property type="entry name" value="Pkinase"/>
    <property type="match status" value="1"/>
</dbReference>
<keyword evidence="4" id="KW-0067">ATP-binding</keyword>
<comment type="catalytic activity">
    <reaction evidence="7">
        <text>L-seryl-[protein] + ATP = O-phospho-L-seryl-[protein] + ADP + H(+)</text>
        <dbReference type="Rhea" id="RHEA:17989"/>
        <dbReference type="Rhea" id="RHEA-COMP:9863"/>
        <dbReference type="Rhea" id="RHEA-COMP:11604"/>
        <dbReference type="ChEBI" id="CHEBI:15378"/>
        <dbReference type="ChEBI" id="CHEBI:29999"/>
        <dbReference type="ChEBI" id="CHEBI:30616"/>
        <dbReference type="ChEBI" id="CHEBI:83421"/>
        <dbReference type="ChEBI" id="CHEBI:456216"/>
        <dbReference type="EC" id="2.7.12.2"/>
    </reaction>
</comment>
<evidence type="ECO:0000256" key="5">
    <source>
        <dbReference type="ARBA" id="ARBA00038035"/>
    </source>
</evidence>
<evidence type="ECO:0000256" key="7">
    <source>
        <dbReference type="ARBA" id="ARBA00049014"/>
    </source>
</evidence>
<evidence type="ECO:0000259" key="10">
    <source>
        <dbReference type="PROSITE" id="PS50011"/>
    </source>
</evidence>
<sequence length="131" mass="15266">MYRNLGSNGYTAPEVFERKGYDHMADVWSLGVTLFTLRTGRPPYTKEADTDFWFRLLTQQRHHVFWRAVEKLAHRQFPEEFKGLVNKMLCPDPSSRMLIADALKHPYMQQGPAILTGEKLKEAMKLHLMLA</sequence>
<evidence type="ECO:0000256" key="2">
    <source>
        <dbReference type="ARBA" id="ARBA00022741"/>
    </source>
</evidence>
<dbReference type="PROSITE" id="PS50011">
    <property type="entry name" value="PROTEIN_KINASE_DOM"/>
    <property type="match status" value="1"/>
</dbReference>
<evidence type="ECO:0000256" key="3">
    <source>
        <dbReference type="ARBA" id="ARBA00022777"/>
    </source>
</evidence>
<dbReference type="EMBL" id="HBHP01029631">
    <property type="protein sequence ID" value="CAD9774287.1"/>
    <property type="molecule type" value="Transcribed_RNA"/>
</dbReference>
<proteinExistence type="inferred from homology"/>
<evidence type="ECO:0000313" key="11">
    <source>
        <dbReference type="EMBL" id="CAD9774287.1"/>
    </source>
</evidence>